<dbReference type="RefSeq" id="WP_152088716.1">
    <property type="nucleotide sequence ID" value="NZ_BIMW01000192.1"/>
</dbReference>
<organism evidence="1 2">
    <name type="scientific">Limnospira platensis NIES-46</name>
    <dbReference type="NCBI Taxonomy" id="1236695"/>
    <lineage>
        <taxon>Bacteria</taxon>
        <taxon>Bacillati</taxon>
        <taxon>Cyanobacteriota</taxon>
        <taxon>Cyanophyceae</taxon>
        <taxon>Oscillatoriophycideae</taxon>
        <taxon>Oscillatoriales</taxon>
        <taxon>Sirenicapillariaceae</taxon>
        <taxon>Limnospira</taxon>
    </lineage>
</organism>
<comment type="caution">
    <text evidence="1">The sequence shown here is derived from an EMBL/GenBank/DDBJ whole genome shotgun (WGS) entry which is preliminary data.</text>
</comment>
<dbReference type="Proteomes" id="UP000326169">
    <property type="component" value="Unassembled WGS sequence"/>
</dbReference>
<dbReference type="GeneID" id="301685262"/>
<evidence type="ECO:0000313" key="1">
    <source>
        <dbReference type="EMBL" id="GCE96463.1"/>
    </source>
</evidence>
<sequence length="307" mass="36458">MANLVLLLTCCNFYKKMQILRDPGSCMPLSFVSQWLNEISDQERFKIITYNSLNLVPLQENDFNLAAKKEYKEWIKNLTNEDSKKIHLLIQYDVDAYPERTKKLLQVNEKYGIPANIMIFHECHSREKLKKYNKLELIDYEIDYEYLKYLETKGFVIGYHFNGYERALFNIDLTSKVFIEDVQELRKHFDIKYFSPHGGVKDMQGKTNPHCVIIPPKIMKSIFWVHNGKSVKFAKTYSDGGITAKLGEYKPLKERSLIDFMKNMEPGKRYRILLHPQYYTDNYIFSEYMAQSAEWYYNLCTKYPPKV</sequence>
<evidence type="ECO:0000313" key="2">
    <source>
        <dbReference type="Proteomes" id="UP000326169"/>
    </source>
</evidence>
<reference evidence="1 2" key="1">
    <citation type="journal article" date="2019" name="J Genomics">
        <title>The Draft Genome of a Hydrogen-producing Cyanobacterium, Arthrospira platensis NIES-46.</title>
        <authorList>
            <person name="Suzuki S."/>
            <person name="Yamaguchi H."/>
            <person name="Kawachi M."/>
        </authorList>
    </citation>
    <scope>NUCLEOTIDE SEQUENCE [LARGE SCALE GENOMIC DNA]</scope>
    <source>
        <strain evidence="1 2">NIES-46</strain>
    </source>
</reference>
<proteinExistence type="predicted"/>
<dbReference type="EMBL" id="BIMW01000192">
    <property type="protein sequence ID" value="GCE96463.1"/>
    <property type="molecule type" value="Genomic_DNA"/>
</dbReference>
<name>A0A5M3T9U3_LIMPL</name>
<gene>
    <name evidence="1" type="ORF">NIES46_45350</name>
</gene>
<protein>
    <submittedName>
        <fullName evidence="1">Uncharacterized protein</fullName>
    </submittedName>
</protein>
<keyword evidence="2" id="KW-1185">Reference proteome</keyword>
<accession>A0A5M3T9U3</accession>